<dbReference type="Proteomes" id="UP000677228">
    <property type="component" value="Unassembled WGS sequence"/>
</dbReference>
<organism evidence="3 6">
    <name type="scientific">Didymodactylos carnosus</name>
    <dbReference type="NCBI Taxonomy" id="1234261"/>
    <lineage>
        <taxon>Eukaryota</taxon>
        <taxon>Metazoa</taxon>
        <taxon>Spiralia</taxon>
        <taxon>Gnathifera</taxon>
        <taxon>Rotifera</taxon>
        <taxon>Eurotatoria</taxon>
        <taxon>Bdelloidea</taxon>
        <taxon>Philodinida</taxon>
        <taxon>Philodinidae</taxon>
        <taxon>Didymodactylos</taxon>
    </lineage>
</organism>
<proteinExistence type="predicted"/>
<sequence>MLSHIGNRIDTHQDYARNGRSSPPGDAVVLKSLLWNDHAKDIALAYRRKLGALNRVFGLALTEKPINSTHSSDNDDDDDFVVSASKKKKTQISSIKSTPRSIKARKVSECDDNDEDIKNENKRKSLPHNEIATSKMTQIVSSTTSELLPVKASKSSSVKRKTSISPVRITKKRATPPPEEQKRRVEQYKTYLNRGGPKHYGEKVTDKD</sequence>
<dbReference type="Proteomes" id="UP000682733">
    <property type="component" value="Unassembled WGS sequence"/>
</dbReference>
<dbReference type="AlphaFoldDB" id="A0A814HGQ6"/>
<accession>A0A814HGQ6</accession>
<feature type="compositionally biased region" description="Basic and acidic residues" evidence="1">
    <location>
        <begin position="7"/>
        <end position="17"/>
    </location>
</feature>
<protein>
    <submittedName>
        <fullName evidence="3">Uncharacterized protein</fullName>
    </submittedName>
</protein>
<evidence type="ECO:0000313" key="5">
    <source>
        <dbReference type="EMBL" id="CAF3780714.1"/>
    </source>
</evidence>
<evidence type="ECO:0000313" key="4">
    <source>
        <dbReference type="EMBL" id="CAF3616905.1"/>
    </source>
</evidence>
<dbReference type="Proteomes" id="UP000681722">
    <property type="component" value="Unassembled WGS sequence"/>
</dbReference>
<keyword evidence="6" id="KW-1185">Reference proteome</keyword>
<feature type="region of interest" description="Disordered" evidence="1">
    <location>
        <begin position="154"/>
        <end position="186"/>
    </location>
</feature>
<feature type="region of interest" description="Disordered" evidence="1">
    <location>
        <begin position="1"/>
        <end position="23"/>
    </location>
</feature>
<dbReference type="EMBL" id="CAJOBC010003379">
    <property type="protein sequence ID" value="CAF3780714.1"/>
    <property type="molecule type" value="Genomic_DNA"/>
</dbReference>
<gene>
    <name evidence="3" type="ORF">GPM918_LOCUS14193</name>
    <name evidence="2" type="ORF">OVA965_LOCUS6208</name>
    <name evidence="5" type="ORF">SRO942_LOCUS14189</name>
    <name evidence="4" type="ORF">TMI583_LOCUS6204</name>
</gene>
<evidence type="ECO:0000313" key="6">
    <source>
        <dbReference type="Proteomes" id="UP000663829"/>
    </source>
</evidence>
<dbReference type="Proteomes" id="UP000663829">
    <property type="component" value="Unassembled WGS sequence"/>
</dbReference>
<reference evidence="3" key="1">
    <citation type="submission" date="2021-02" db="EMBL/GenBank/DDBJ databases">
        <authorList>
            <person name="Nowell W R."/>
        </authorList>
    </citation>
    <scope>NUCLEOTIDE SEQUENCE</scope>
</reference>
<feature type="region of interest" description="Disordered" evidence="1">
    <location>
        <begin position="65"/>
        <end position="101"/>
    </location>
</feature>
<evidence type="ECO:0000313" key="3">
    <source>
        <dbReference type="EMBL" id="CAF1009566.1"/>
    </source>
</evidence>
<dbReference type="EMBL" id="CAJNOK010001838">
    <property type="protein sequence ID" value="CAF0832327.1"/>
    <property type="molecule type" value="Genomic_DNA"/>
</dbReference>
<evidence type="ECO:0000256" key="1">
    <source>
        <dbReference type="SAM" id="MobiDB-lite"/>
    </source>
</evidence>
<dbReference type="EMBL" id="CAJNOQ010003380">
    <property type="protein sequence ID" value="CAF1009566.1"/>
    <property type="molecule type" value="Genomic_DNA"/>
</dbReference>
<comment type="caution">
    <text evidence="3">The sequence shown here is derived from an EMBL/GenBank/DDBJ whole genome shotgun (WGS) entry which is preliminary data.</text>
</comment>
<evidence type="ECO:0000313" key="2">
    <source>
        <dbReference type="EMBL" id="CAF0832327.1"/>
    </source>
</evidence>
<dbReference type="EMBL" id="CAJOBA010001838">
    <property type="protein sequence ID" value="CAF3616905.1"/>
    <property type="molecule type" value="Genomic_DNA"/>
</dbReference>
<name>A0A814HGQ6_9BILA</name>